<keyword evidence="1" id="KW-0732">Signal</keyword>
<evidence type="ECO:0000256" key="1">
    <source>
        <dbReference type="SAM" id="SignalP"/>
    </source>
</evidence>
<dbReference type="EMBL" id="CP144460">
    <property type="protein sequence ID" value="XBS36223.1"/>
    <property type="molecule type" value="Genomic_DNA"/>
</dbReference>
<organism evidence="2">
    <name type="scientific">Xanthomonas sp. 10-10</name>
    <dbReference type="NCBI Taxonomy" id="3115848"/>
    <lineage>
        <taxon>Bacteria</taxon>
        <taxon>Pseudomonadati</taxon>
        <taxon>Pseudomonadota</taxon>
        <taxon>Gammaproteobacteria</taxon>
        <taxon>Lysobacterales</taxon>
        <taxon>Lysobacteraceae</taxon>
        <taxon>Xanthomonas</taxon>
    </lineage>
</organism>
<dbReference type="RefSeq" id="WP_349655421.1">
    <property type="nucleotide sequence ID" value="NZ_CP144460.1"/>
</dbReference>
<accession>A0AAU7P3H8</accession>
<reference evidence="2" key="1">
    <citation type="submission" date="2024-02" db="EMBL/GenBank/DDBJ databases">
        <title>Complete genome sequence of Xanthomonas sp. 10-10.</title>
        <authorList>
            <person name="Biessy A."/>
            <person name="Ciotola M."/>
            <person name="Cadieux M."/>
            <person name="Soufiane B."/>
            <person name="Laforest M."/>
            <person name="Filion M."/>
        </authorList>
    </citation>
    <scope>NUCLEOTIDE SEQUENCE</scope>
    <source>
        <strain evidence="2">10-10</strain>
    </source>
</reference>
<dbReference type="AlphaFoldDB" id="A0AAU7P3H8"/>
<gene>
    <name evidence="2" type="ORF">VZ068_11920</name>
</gene>
<evidence type="ECO:0000313" key="2">
    <source>
        <dbReference type="EMBL" id="XBS36223.1"/>
    </source>
</evidence>
<protein>
    <submittedName>
        <fullName evidence="2">Uncharacterized protein</fullName>
    </submittedName>
</protein>
<proteinExistence type="predicted"/>
<sequence length="98" mass="10647">MKLANLFIALSLLAAVDAVASDLPTTIHVGDIAVTVDGNHLELVAGSFSATLYPEWTTRFFAIERDIRFDFETNDGVHPASLAVYDNGVVSEPALRER</sequence>
<name>A0AAU7P3H8_9XANT</name>
<feature type="signal peptide" evidence="1">
    <location>
        <begin position="1"/>
        <end position="20"/>
    </location>
</feature>
<feature type="chain" id="PRO_5043963979" evidence="1">
    <location>
        <begin position="21"/>
        <end position="98"/>
    </location>
</feature>